<dbReference type="GO" id="GO:0030655">
    <property type="term" value="P:beta-lactam antibiotic catabolic process"/>
    <property type="evidence" value="ECO:0007669"/>
    <property type="project" value="InterPro"/>
</dbReference>
<dbReference type="SUPFAM" id="SSF56601">
    <property type="entry name" value="beta-lactamase/transpeptidase-like"/>
    <property type="match status" value="1"/>
</dbReference>
<comment type="catalytic activity">
    <reaction evidence="1 6">
        <text>a beta-lactam + H2O = a substituted beta-amino acid</text>
        <dbReference type="Rhea" id="RHEA:20401"/>
        <dbReference type="ChEBI" id="CHEBI:15377"/>
        <dbReference type="ChEBI" id="CHEBI:35627"/>
        <dbReference type="ChEBI" id="CHEBI:140347"/>
        <dbReference type="EC" id="3.5.2.6"/>
    </reaction>
</comment>
<evidence type="ECO:0000256" key="3">
    <source>
        <dbReference type="ARBA" id="ARBA00012865"/>
    </source>
</evidence>
<dbReference type="EMBL" id="FNSD01000001">
    <property type="protein sequence ID" value="SEC14594.1"/>
    <property type="molecule type" value="Genomic_DNA"/>
</dbReference>
<dbReference type="Proteomes" id="UP000182409">
    <property type="component" value="Unassembled WGS sequence"/>
</dbReference>
<evidence type="ECO:0000256" key="2">
    <source>
        <dbReference type="ARBA" id="ARBA00009009"/>
    </source>
</evidence>
<organism evidence="9 10">
    <name type="scientific">Terriglobus roseus</name>
    <dbReference type="NCBI Taxonomy" id="392734"/>
    <lineage>
        <taxon>Bacteria</taxon>
        <taxon>Pseudomonadati</taxon>
        <taxon>Acidobacteriota</taxon>
        <taxon>Terriglobia</taxon>
        <taxon>Terriglobales</taxon>
        <taxon>Acidobacteriaceae</taxon>
        <taxon>Terriglobus</taxon>
    </lineage>
</organism>
<evidence type="ECO:0000256" key="4">
    <source>
        <dbReference type="ARBA" id="ARBA00022801"/>
    </source>
</evidence>
<dbReference type="NCBIfam" id="NF033103">
    <property type="entry name" value="bla_class_A"/>
    <property type="match status" value="1"/>
</dbReference>
<evidence type="ECO:0000313" key="10">
    <source>
        <dbReference type="Proteomes" id="UP000182409"/>
    </source>
</evidence>
<dbReference type="PROSITE" id="PS51318">
    <property type="entry name" value="TAT"/>
    <property type="match status" value="1"/>
</dbReference>
<dbReference type="Gene3D" id="3.40.710.10">
    <property type="entry name" value="DD-peptidase/beta-lactamase superfamily"/>
    <property type="match status" value="1"/>
</dbReference>
<dbReference type="Pfam" id="PF13354">
    <property type="entry name" value="Beta-lactamase2"/>
    <property type="match status" value="1"/>
</dbReference>
<dbReference type="AlphaFoldDB" id="A0A1H4Q4P2"/>
<keyword evidence="4 6" id="KW-0378">Hydrolase</keyword>
<accession>A0A1H4Q4P2</accession>
<evidence type="ECO:0000256" key="6">
    <source>
        <dbReference type="RuleBase" id="RU361140"/>
    </source>
</evidence>
<evidence type="ECO:0000256" key="1">
    <source>
        <dbReference type="ARBA" id="ARBA00001526"/>
    </source>
</evidence>
<reference evidence="9 10" key="1">
    <citation type="submission" date="2016-10" db="EMBL/GenBank/DDBJ databases">
        <authorList>
            <person name="de Groot N.N."/>
        </authorList>
    </citation>
    <scope>NUCLEOTIDE SEQUENCE [LARGE SCALE GENOMIC DNA]</scope>
    <source>
        <strain evidence="9 10">AB35.6</strain>
    </source>
</reference>
<keyword evidence="7" id="KW-0732">Signal</keyword>
<dbReference type="EC" id="3.5.2.6" evidence="3 6"/>
<dbReference type="GO" id="GO:0008800">
    <property type="term" value="F:beta-lactamase activity"/>
    <property type="evidence" value="ECO:0007669"/>
    <property type="project" value="UniProtKB-UniRule"/>
</dbReference>
<dbReference type="OrthoDB" id="9784149at2"/>
<proteinExistence type="inferred from homology"/>
<dbReference type="InterPro" id="IPR006311">
    <property type="entry name" value="TAT_signal"/>
</dbReference>
<evidence type="ECO:0000259" key="8">
    <source>
        <dbReference type="Pfam" id="PF13354"/>
    </source>
</evidence>
<evidence type="ECO:0000256" key="5">
    <source>
        <dbReference type="ARBA" id="ARBA00023251"/>
    </source>
</evidence>
<dbReference type="InterPro" id="IPR023650">
    <property type="entry name" value="Beta-lactam_class-A_AS"/>
</dbReference>
<keyword evidence="5 6" id="KW-0046">Antibiotic resistance</keyword>
<gene>
    <name evidence="9" type="ORF">SAMN05443244_2766</name>
</gene>
<dbReference type="PANTHER" id="PTHR35333">
    <property type="entry name" value="BETA-LACTAMASE"/>
    <property type="match status" value="1"/>
</dbReference>
<dbReference type="InterPro" id="IPR012338">
    <property type="entry name" value="Beta-lactam/transpept-like"/>
</dbReference>
<name>A0A1H4Q4P2_9BACT</name>
<dbReference type="InterPro" id="IPR045155">
    <property type="entry name" value="Beta-lactam_cat"/>
</dbReference>
<protein>
    <recommendedName>
        <fullName evidence="3 6">Beta-lactamase</fullName>
        <ecNumber evidence="3 6">3.5.2.6</ecNumber>
    </recommendedName>
</protein>
<evidence type="ECO:0000313" key="9">
    <source>
        <dbReference type="EMBL" id="SEC14594.1"/>
    </source>
</evidence>
<comment type="similarity">
    <text evidence="2 6">Belongs to the class-A beta-lactamase family.</text>
</comment>
<sequence>MLNRRNFLALSTLALPRFSFAGSRYTTLPAAIAAMEKKQGGRIGVSVLDTATRERAAYRADERFPMCSTFKFLLAAAVLHRVDTLTDDLRRQVDVPPKPLLGNSPLTEEHAGTSMTLGALCSAILTRSDNTAANVLLETIGGPNAITTYAKVIGDSVTRLDRTETSLNESLKGDPRDTTSPNAMVHNLQSLLLGDALEPDSRTQLTDWMQSSTTGLIRLRAKLPKDWRAADRTGSNGEHTTNNIAVLWPAGGRAPILVAAYITQCPGPEDKRNAMLAEIGRLVAIA</sequence>
<dbReference type="PRINTS" id="PR00118">
    <property type="entry name" value="BLACTAMASEA"/>
</dbReference>
<feature type="chain" id="PRO_5010245565" description="Beta-lactamase" evidence="7">
    <location>
        <begin position="22"/>
        <end position="286"/>
    </location>
</feature>
<dbReference type="InterPro" id="IPR000871">
    <property type="entry name" value="Beta-lactam_class-A"/>
</dbReference>
<dbReference type="PROSITE" id="PS00146">
    <property type="entry name" value="BETA_LACTAMASE_A"/>
    <property type="match status" value="1"/>
</dbReference>
<dbReference type="PANTHER" id="PTHR35333:SF3">
    <property type="entry name" value="BETA-LACTAMASE-TYPE TRANSPEPTIDASE FOLD CONTAINING PROTEIN"/>
    <property type="match status" value="1"/>
</dbReference>
<feature type="domain" description="Beta-lactamase class A catalytic" evidence="8">
    <location>
        <begin position="44"/>
        <end position="259"/>
    </location>
</feature>
<dbReference type="GO" id="GO:0046677">
    <property type="term" value="P:response to antibiotic"/>
    <property type="evidence" value="ECO:0007669"/>
    <property type="project" value="UniProtKB-UniRule"/>
</dbReference>
<feature type="signal peptide" evidence="7">
    <location>
        <begin position="1"/>
        <end position="21"/>
    </location>
</feature>
<evidence type="ECO:0000256" key="7">
    <source>
        <dbReference type="SAM" id="SignalP"/>
    </source>
</evidence>